<accession>A0A8J7VZR6</accession>
<dbReference type="AlphaFoldDB" id="A0A8J7VZR6"/>
<gene>
    <name evidence="1" type="ORF">KCX82_03705</name>
</gene>
<sequence length="296" mass="34355">MIFSGISFCSGKYSLDYTPTYIPNVTFMKIKNGIFDDLYVSKNGNMNDSSEIPTDWDFNTILYAMFKNNLLAGNIEYTSSQVSSIRLKRRIKNTYDWITLFEIPVSDSSDFIFERYDFYNQSNIEYEYALVPVINNIEGTMSINEVLSEFEGIFILEKDRVFKTILDIELQSQKNRPNTIVNTIDRKYPFVVSNGQNNYYSGSVSATFIEQDNNSDFKINDGWKFRESLMEFLQNGKPKILKYDDGRMWLVSIVDNPSEQPDGHPQKITTTFNWVETGDAKSSNDLYDYNFINVDL</sequence>
<evidence type="ECO:0000313" key="1">
    <source>
        <dbReference type="EMBL" id="MBR0596968.1"/>
    </source>
</evidence>
<dbReference type="RefSeq" id="WP_227017100.1">
    <property type="nucleotide sequence ID" value="NZ_JAGSND010000002.1"/>
</dbReference>
<evidence type="ECO:0000313" key="2">
    <source>
        <dbReference type="Proteomes" id="UP000675664"/>
    </source>
</evidence>
<name>A0A8J7VZR6_9FIRM</name>
<dbReference type="EMBL" id="JAGSND010000002">
    <property type="protein sequence ID" value="MBR0596968.1"/>
    <property type="molecule type" value="Genomic_DNA"/>
</dbReference>
<proteinExistence type="predicted"/>
<protein>
    <submittedName>
        <fullName evidence="1">Uncharacterized protein</fullName>
    </submittedName>
</protein>
<organism evidence="1 2">
    <name type="scientific">Sinanaerobacter chloroacetimidivorans</name>
    <dbReference type="NCBI Taxonomy" id="2818044"/>
    <lineage>
        <taxon>Bacteria</taxon>
        <taxon>Bacillati</taxon>
        <taxon>Bacillota</taxon>
        <taxon>Clostridia</taxon>
        <taxon>Peptostreptococcales</taxon>
        <taxon>Anaerovoracaceae</taxon>
        <taxon>Sinanaerobacter</taxon>
    </lineage>
</organism>
<dbReference type="Proteomes" id="UP000675664">
    <property type="component" value="Unassembled WGS sequence"/>
</dbReference>
<comment type="caution">
    <text evidence="1">The sequence shown here is derived from an EMBL/GenBank/DDBJ whole genome shotgun (WGS) entry which is preliminary data.</text>
</comment>
<keyword evidence="2" id="KW-1185">Reference proteome</keyword>
<reference evidence="1" key="1">
    <citation type="submission" date="2021-04" db="EMBL/GenBank/DDBJ databases">
        <title>Sinoanaerobacter chloroacetimidivorans sp. nov., an obligate anaerobic bacterium isolated from anaerobic sludge.</title>
        <authorList>
            <person name="Bao Y."/>
        </authorList>
    </citation>
    <scope>NUCLEOTIDE SEQUENCE</scope>
    <source>
        <strain evidence="1">BAD-6</strain>
    </source>
</reference>
<reference evidence="1" key="2">
    <citation type="submission" date="2021-04" db="EMBL/GenBank/DDBJ databases">
        <authorList>
            <person name="Liu J."/>
        </authorList>
    </citation>
    <scope>NUCLEOTIDE SEQUENCE</scope>
    <source>
        <strain evidence="1">BAD-6</strain>
    </source>
</reference>